<reference evidence="3" key="1">
    <citation type="submission" date="2016-10" db="EMBL/GenBank/DDBJ databases">
        <authorList>
            <person name="Varghese N."/>
            <person name="Submissions S."/>
        </authorList>
    </citation>
    <scope>NUCLEOTIDE SEQUENCE [LARGE SCALE GENOMIC DNA]</scope>
    <source>
        <strain evidence="3">ATCC 700379</strain>
    </source>
</reference>
<dbReference type="STRING" id="269670.SAMN02982927_02410"/>
<dbReference type="EMBL" id="FOOY01000017">
    <property type="protein sequence ID" value="SFG67619.1"/>
    <property type="molecule type" value="Genomic_DNA"/>
</dbReference>
<dbReference type="InterPro" id="IPR051448">
    <property type="entry name" value="CdaR-like_regulators"/>
</dbReference>
<dbReference type="InterPro" id="IPR025736">
    <property type="entry name" value="PucR_C-HTH_dom"/>
</dbReference>
<dbReference type="AlphaFoldDB" id="A0A1I2TTT7"/>
<evidence type="ECO:0000259" key="1">
    <source>
        <dbReference type="Pfam" id="PF13556"/>
    </source>
</evidence>
<dbReference type="PANTHER" id="PTHR33744:SF15">
    <property type="entry name" value="CARBOHYDRATE DIACID REGULATOR"/>
    <property type="match status" value="1"/>
</dbReference>
<dbReference type="RefSeq" id="WP_093673289.1">
    <property type="nucleotide sequence ID" value="NZ_FOOY01000017.1"/>
</dbReference>
<dbReference type="Gene3D" id="1.10.10.2840">
    <property type="entry name" value="PucR C-terminal helix-turn-helix domain"/>
    <property type="match status" value="1"/>
</dbReference>
<accession>A0A1I2TTT7</accession>
<sequence length="287" mass="33624">MNVKQLIQNYPGTKIDKVPFKPEEESLYFYEEPYYLAIPKKSISDQECFLFKALLNRELPPEYSKHAELWYRVLIRDQQIQREERDNRVSIIQFQLAATLSPEDLFEWRRALEAFFDSSAAFIYLSSRKGLVVVEDDFPVTEDELTSIANTLENDFSVKGYFQIGLRHPLSPIIRKVFLEEHRLFEQTVTQTSKAVTCVEANFFLLLKPLTKESKILDETRTLIAKDQSWISIIRSIWEHQGNISLAAKKLYMHRNTLQYRIDKFYESTGISLKRMDGLTIAYLASL</sequence>
<dbReference type="Proteomes" id="UP000198752">
    <property type="component" value="Unassembled WGS sequence"/>
</dbReference>
<dbReference type="OrthoDB" id="9792148at2"/>
<proteinExistence type="predicted"/>
<dbReference type="InterPro" id="IPR042070">
    <property type="entry name" value="PucR_C-HTH_sf"/>
</dbReference>
<protein>
    <submittedName>
        <fullName evidence="2">PucR C-terminal helix-turn-helix domain-containing protein</fullName>
    </submittedName>
</protein>
<dbReference type="InterPro" id="IPR009057">
    <property type="entry name" value="Homeodomain-like_sf"/>
</dbReference>
<name>A0A1I2TTT7_9BACL</name>
<dbReference type="Pfam" id="PF13556">
    <property type="entry name" value="HTH_30"/>
    <property type="match status" value="1"/>
</dbReference>
<dbReference type="SUPFAM" id="SSF46689">
    <property type="entry name" value="Homeodomain-like"/>
    <property type="match status" value="1"/>
</dbReference>
<feature type="domain" description="PucR C-terminal helix-turn-helix" evidence="1">
    <location>
        <begin position="235"/>
        <end position="285"/>
    </location>
</feature>
<organism evidence="2 3">
    <name type="scientific">Sporolactobacillus nakayamae</name>
    <dbReference type="NCBI Taxonomy" id="269670"/>
    <lineage>
        <taxon>Bacteria</taxon>
        <taxon>Bacillati</taxon>
        <taxon>Bacillota</taxon>
        <taxon>Bacilli</taxon>
        <taxon>Bacillales</taxon>
        <taxon>Sporolactobacillaceae</taxon>
        <taxon>Sporolactobacillus</taxon>
    </lineage>
</organism>
<gene>
    <name evidence="2" type="ORF">SAMN02982927_02410</name>
</gene>
<dbReference type="PANTHER" id="PTHR33744">
    <property type="entry name" value="CARBOHYDRATE DIACID REGULATOR"/>
    <property type="match status" value="1"/>
</dbReference>
<evidence type="ECO:0000313" key="3">
    <source>
        <dbReference type="Proteomes" id="UP000198752"/>
    </source>
</evidence>
<evidence type="ECO:0000313" key="2">
    <source>
        <dbReference type="EMBL" id="SFG67619.1"/>
    </source>
</evidence>
<keyword evidence="3" id="KW-1185">Reference proteome</keyword>